<evidence type="ECO:0000256" key="1">
    <source>
        <dbReference type="ARBA" id="ARBA00004370"/>
    </source>
</evidence>
<name>A0AAD7SN24_9TELE</name>
<feature type="chain" id="PRO_5042026066" description="Ig-like domain-containing protein" evidence="6">
    <location>
        <begin position="22"/>
        <end position="406"/>
    </location>
</feature>
<feature type="transmembrane region" description="Helical" evidence="5">
    <location>
        <begin position="218"/>
        <end position="241"/>
    </location>
</feature>
<evidence type="ECO:0000256" key="6">
    <source>
        <dbReference type="SAM" id="SignalP"/>
    </source>
</evidence>
<dbReference type="InterPro" id="IPR013783">
    <property type="entry name" value="Ig-like_fold"/>
</dbReference>
<keyword evidence="3 5" id="KW-0472">Membrane</keyword>
<dbReference type="GO" id="GO:0016020">
    <property type="term" value="C:membrane"/>
    <property type="evidence" value="ECO:0007669"/>
    <property type="project" value="UniProtKB-SubCell"/>
</dbReference>
<organism evidence="7 8">
    <name type="scientific">Aldrovandia affinis</name>
    <dbReference type="NCBI Taxonomy" id="143900"/>
    <lineage>
        <taxon>Eukaryota</taxon>
        <taxon>Metazoa</taxon>
        <taxon>Chordata</taxon>
        <taxon>Craniata</taxon>
        <taxon>Vertebrata</taxon>
        <taxon>Euteleostomi</taxon>
        <taxon>Actinopterygii</taxon>
        <taxon>Neopterygii</taxon>
        <taxon>Teleostei</taxon>
        <taxon>Notacanthiformes</taxon>
        <taxon>Halosauridae</taxon>
        <taxon>Aldrovandia</taxon>
    </lineage>
</organism>
<evidence type="ECO:0008006" key="9">
    <source>
        <dbReference type="Google" id="ProtNLM"/>
    </source>
</evidence>
<evidence type="ECO:0000313" key="8">
    <source>
        <dbReference type="Proteomes" id="UP001221898"/>
    </source>
</evidence>
<dbReference type="PANTHER" id="PTHR12080:SF134">
    <property type="entry name" value="CD48 ANTIGEN"/>
    <property type="match status" value="1"/>
</dbReference>
<evidence type="ECO:0000256" key="5">
    <source>
        <dbReference type="SAM" id="Phobius"/>
    </source>
</evidence>
<keyword evidence="5" id="KW-0812">Transmembrane</keyword>
<keyword evidence="5" id="KW-1133">Transmembrane helix</keyword>
<keyword evidence="8" id="KW-1185">Reference proteome</keyword>
<accession>A0AAD7SN24</accession>
<evidence type="ECO:0000313" key="7">
    <source>
        <dbReference type="EMBL" id="KAJ8405460.1"/>
    </source>
</evidence>
<gene>
    <name evidence="7" type="ORF">AAFF_G00319330</name>
</gene>
<dbReference type="Proteomes" id="UP001221898">
    <property type="component" value="Unassembled WGS sequence"/>
</dbReference>
<comment type="subcellular location">
    <subcellularLocation>
        <location evidence="1">Membrane</location>
    </subcellularLocation>
</comment>
<keyword evidence="2 6" id="KW-0732">Signal</keyword>
<dbReference type="InterPro" id="IPR015631">
    <property type="entry name" value="CD2/SLAM_rcpt"/>
</dbReference>
<evidence type="ECO:0000256" key="3">
    <source>
        <dbReference type="ARBA" id="ARBA00023136"/>
    </source>
</evidence>
<dbReference type="Gene3D" id="2.60.40.10">
    <property type="entry name" value="Immunoglobulins"/>
    <property type="match status" value="2"/>
</dbReference>
<evidence type="ECO:0000256" key="2">
    <source>
        <dbReference type="ARBA" id="ARBA00022729"/>
    </source>
</evidence>
<sequence length="406" mass="44383">MAVWGTRQLTALLFFSLQHFGQPCERQFVQRVVFSRTREESVSLSSPAETSTGFSSLIWKRNDVVVARIRNSSVINAINGTKLFKNGTLELQKPEKTDRGVFESEGHDATGKCIFSGRIWLEVQDPVSQPVVSLVSCDSGRAVLRCEVERGDTVSFWWGVMGGSVDTSLEVIAERGPVLFVESSISGELVCMANNSVSAETSAPLNPTCPGSKNSGNLLILLCVCGSLLAMVILFVVILCITSRVKERPDMGVGVEPAGCDVMLLNNHPSPCLRATATTSINNQTRLDPNKITPNVTFQEEEYTDMQFKTAAKDVGDEGNHSTFSDEEILTGQTAEEDGLYIAMTNIMQPTESCSTFRMNQTLSEASNQGCGPYPLQTERSSDVVYAQIYIMKRVKSTPGKELDFA</sequence>
<dbReference type="AlphaFoldDB" id="A0AAD7SN24"/>
<dbReference type="PANTHER" id="PTHR12080">
    <property type="entry name" value="SIGNALING LYMPHOCYTIC ACTIVATION MOLECULE"/>
    <property type="match status" value="1"/>
</dbReference>
<reference evidence="7" key="1">
    <citation type="journal article" date="2023" name="Science">
        <title>Genome structures resolve the early diversification of teleost fishes.</title>
        <authorList>
            <person name="Parey E."/>
            <person name="Louis A."/>
            <person name="Montfort J."/>
            <person name="Bouchez O."/>
            <person name="Roques C."/>
            <person name="Iampietro C."/>
            <person name="Lluch J."/>
            <person name="Castinel A."/>
            <person name="Donnadieu C."/>
            <person name="Desvignes T."/>
            <person name="Floi Bucao C."/>
            <person name="Jouanno E."/>
            <person name="Wen M."/>
            <person name="Mejri S."/>
            <person name="Dirks R."/>
            <person name="Jansen H."/>
            <person name="Henkel C."/>
            <person name="Chen W.J."/>
            <person name="Zahm M."/>
            <person name="Cabau C."/>
            <person name="Klopp C."/>
            <person name="Thompson A.W."/>
            <person name="Robinson-Rechavi M."/>
            <person name="Braasch I."/>
            <person name="Lecointre G."/>
            <person name="Bobe J."/>
            <person name="Postlethwait J.H."/>
            <person name="Berthelot C."/>
            <person name="Roest Crollius H."/>
            <person name="Guiguen Y."/>
        </authorList>
    </citation>
    <scope>NUCLEOTIDE SEQUENCE</scope>
    <source>
        <strain evidence="7">NC1722</strain>
    </source>
</reference>
<protein>
    <recommendedName>
        <fullName evidence="9">Ig-like domain-containing protein</fullName>
    </recommendedName>
</protein>
<proteinExistence type="predicted"/>
<keyword evidence="4" id="KW-0325">Glycoprotein</keyword>
<dbReference type="EMBL" id="JAINUG010000048">
    <property type="protein sequence ID" value="KAJ8405460.1"/>
    <property type="molecule type" value="Genomic_DNA"/>
</dbReference>
<comment type="caution">
    <text evidence="7">The sequence shown here is derived from an EMBL/GenBank/DDBJ whole genome shotgun (WGS) entry which is preliminary data.</text>
</comment>
<feature type="signal peptide" evidence="6">
    <location>
        <begin position="1"/>
        <end position="21"/>
    </location>
</feature>
<evidence type="ECO:0000256" key="4">
    <source>
        <dbReference type="ARBA" id="ARBA00023180"/>
    </source>
</evidence>